<feature type="domain" description="N-acetyltransferase" evidence="1">
    <location>
        <begin position="26"/>
        <end position="165"/>
    </location>
</feature>
<keyword evidence="2" id="KW-0808">Transferase</keyword>
<evidence type="ECO:0000259" key="1">
    <source>
        <dbReference type="PROSITE" id="PS51186"/>
    </source>
</evidence>
<sequence length="165" mass="18932">MPEVSVYYLDMRSREQLRACPPAPGLLLMEAEVKQFALNRFLYTQVGGDWQWTDRLSWSERQWRDYAEADDLRTWVAYVEGSPAGYFELQSQPEHAVEICIFGLARPFIGKGLGGPLLTQAIEQAWDWGQTRRVLVNTCSLDHPSALANYQARGMQLYRTEVEQG</sequence>
<dbReference type="RefSeq" id="WP_076000865.1">
    <property type="nucleotide sequence ID" value="NZ_PKUS01000035.1"/>
</dbReference>
<dbReference type="EMBL" id="PKUS01000035">
    <property type="protein sequence ID" value="PLW67154.1"/>
    <property type="molecule type" value="Genomic_DNA"/>
</dbReference>
<dbReference type="Gene3D" id="3.40.630.30">
    <property type="match status" value="1"/>
</dbReference>
<dbReference type="OrthoDB" id="275336at2"/>
<name>A0A2N5WY40_9GAMM</name>
<dbReference type="CDD" id="cd04301">
    <property type="entry name" value="NAT_SF"/>
    <property type="match status" value="1"/>
</dbReference>
<dbReference type="AlphaFoldDB" id="A0A2N5WY40"/>
<dbReference type="InterPro" id="IPR000182">
    <property type="entry name" value="GNAT_dom"/>
</dbReference>
<dbReference type="Pfam" id="PF00583">
    <property type="entry name" value="Acetyltransf_1"/>
    <property type="match status" value="1"/>
</dbReference>
<comment type="caution">
    <text evidence="2">The sequence shown here is derived from an EMBL/GenBank/DDBJ whole genome shotgun (WGS) entry which is preliminary data.</text>
</comment>
<evidence type="ECO:0000313" key="2">
    <source>
        <dbReference type="EMBL" id="PLW67154.1"/>
    </source>
</evidence>
<dbReference type="SUPFAM" id="SSF55729">
    <property type="entry name" value="Acyl-CoA N-acyltransferases (Nat)"/>
    <property type="match status" value="1"/>
</dbReference>
<keyword evidence="3" id="KW-1185">Reference proteome</keyword>
<organism evidence="2 3">
    <name type="scientific">Pseudohalioglobus lutimaris</name>
    <dbReference type="NCBI Taxonomy" id="1737061"/>
    <lineage>
        <taxon>Bacteria</taxon>
        <taxon>Pseudomonadati</taxon>
        <taxon>Pseudomonadota</taxon>
        <taxon>Gammaproteobacteria</taxon>
        <taxon>Cellvibrionales</taxon>
        <taxon>Halieaceae</taxon>
        <taxon>Pseudohalioglobus</taxon>
    </lineage>
</organism>
<dbReference type="GO" id="GO:0016747">
    <property type="term" value="F:acyltransferase activity, transferring groups other than amino-acyl groups"/>
    <property type="evidence" value="ECO:0007669"/>
    <property type="project" value="InterPro"/>
</dbReference>
<dbReference type="PROSITE" id="PS51186">
    <property type="entry name" value="GNAT"/>
    <property type="match status" value="1"/>
</dbReference>
<protein>
    <submittedName>
        <fullName evidence="2">N-acetyltransferase</fullName>
    </submittedName>
</protein>
<dbReference type="InterPro" id="IPR016181">
    <property type="entry name" value="Acyl_CoA_acyltransferase"/>
</dbReference>
<accession>A0A2N5WY40</accession>
<gene>
    <name evidence="2" type="ORF">C0039_18265</name>
</gene>
<reference evidence="2 3" key="1">
    <citation type="submission" date="2018-01" db="EMBL/GenBank/DDBJ databases">
        <title>The draft genome sequence of Halioglobus lutimaris HF004.</title>
        <authorList>
            <person name="Du Z.-J."/>
            <person name="Shi M.-J."/>
        </authorList>
    </citation>
    <scope>NUCLEOTIDE SEQUENCE [LARGE SCALE GENOMIC DNA]</scope>
    <source>
        <strain evidence="2 3">HF004</strain>
    </source>
</reference>
<dbReference type="Proteomes" id="UP000235005">
    <property type="component" value="Unassembled WGS sequence"/>
</dbReference>
<evidence type="ECO:0000313" key="3">
    <source>
        <dbReference type="Proteomes" id="UP000235005"/>
    </source>
</evidence>
<proteinExistence type="predicted"/>